<comment type="caution">
    <text evidence="12">The sequence shown here is derived from an EMBL/GenBank/DDBJ whole genome shotgun (WGS) entry which is preliminary data.</text>
</comment>
<dbReference type="AlphaFoldDB" id="A0A841Q8N3"/>
<keyword evidence="3 10" id="KW-1003">Cell membrane</keyword>
<dbReference type="InterPro" id="IPR030470">
    <property type="entry name" value="UbiA_prenylTrfase_CS"/>
</dbReference>
<evidence type="ECO:0000256" key="9">
    <source>
        <dbReference type="ARBA" id="ARBA00047690"/>
    </source>
</evidence>
<dbReference type="CDD" id="cd13957">
    <property type="entry name" value="PT_UbiA_Cox10"/>
    <property type="match status" value="1"/>
</dbReference>
<dbReference type="InterPro" id="IPR006369">
    <property type="entry name" value="Protohaem_IX_farnesylTrfase"/>
</dbReference>
<keyword evidence="5 10" id="KW-0812">Transmembrane</keyword>
<feature type="transmembrane region" description="Helical" evidence="10">
    <location>
        <begin position="262"/>
        <end position="284"/>
    </location>
</feature>
<evidence type="ECO:0000256" key="5">
    <source>
        <dbReference type="ARBA" id="ARBA00022692"/>
    </source>
</evidence>
<evidence type="ECO:0000313" key="12">
    <source>
        <dbReference type="EMBL" id="MBB6454989.1"/>
    </source>
</evidence>
<feature type="transmembrane region" description="Helical" evidence="10">
    <location>
        <begin position="237"/>
        <end position="256"/>
    </location>
</feature>
<protein>
    <recommendedName>
        <fullName evidence="10">Protoheme IX farnesyltransferase</fullName>
        <ecNumber evidence="10">2.5.1.141</ecNumber>
    </recommendedName>
    <alternativeName>
        <fullName evidence="10">Heme B farnesyltransferase</fullName>
    </alternativeName>
    <alternativeName>
        <fullName evidence="10">Heme O synthase</fullName>
    </alternativeName>
</protein>
<keyword evidence="7 10" id="KW-0350">Heme biosynthesis</keyword>
<feature type="transmembrane region" description="Helical" evidence="10">
    <location>
        <begin position="35"/>
        <end position="61"/>
    </location>
</feature>
<gene>
    <name evidence="10" type="primary">ctaB</name>
    <name evidence="12" type="ORF">HNQ94_003483</name>
</gene>
<dbReference type="Gene3D" id="1.10.357.140">
    <property type="entry name" value="UbiA prenyltransferase"/>
    <property type="match status" value="1"/>
</dbReference>
<feature type="transmembrane region" description="Helical" evidence="10">
    <location>
        <begin position="120"/>
        <end position="153"/>
    </location>
</feature>
<comment type="function">
    <text evidence="10">Converts heme B (protoheme IX) to heme O by substitution of the vinyl group on carbon 2 of heme B porphyrin ring with a hydroxyethyl farnesyl side group.</text>
</comment>
<evidence type="ECO:0000256" key="2">
    <source>
        <dbReference type="ARBA" id="ARBA00004919"/>
    </source>
</evidence>
<dbReference type="Proteomes" id="UP000581688">
    <property type="component" value="Unassembled WGS sequence"/>
</dbReference>
<comment type="miscellaneous">
    <text evidence="10">Carbon 2 of the heme B porphyrin ring is defined according to the Fischer nomenclature.</text>
</comment>
<evidence type="ECO:0000256" key="6">
    <source>
        <dbReference type="ARBA" id="ARBA00022989"/>
    </source>
</evidence>
<comment type="pathway">
    <text evidence="2 10">Porphyrin-containing compound metabolism; heme O biosynthesis; heme O from protoheme: step 1/1.</text>
</comment>
<comment type="similarity">
    <text evidence="10">Belongs to the UbiA prenyltransferase family. Protoheme IX farnesyltransferase subfamily.</text>
</comment>
<comment type="subunit">
    <text evidence="10">Interacts with CtaA.</text>
</comment>
<feature type="compositionally biased region" description="Polar residues" evidence="11">
    <location>
        <begin position="1"/>
        <end position="22"/>
    </location>
</feature>
<dbReference type="GO" id="GO:0008495">
    <property type="term" value="F:protoheme IX farnesyltransferase activity"/>
    <property type="evidence" value="ECO:0007669"/>
    <property type="project" value="UniProtKB-UniRule"/>
</dbReference>
<evidence type="ECO:0000256" key="3">
    <source>
        <dbReference type="ARBA" id="ARBA00022475"/>
    </source>
</evidence>
<feature type="region of interest" description="Disordered" evidence="11">
    <location>
        <begin position="1"/>
        <end position="27"/>
    </location>
</feature>
<dbReference type="FunFam" id="1.10.357.140:FF:000001">
    <property type="entry name" value="Protoheme IX farnesyltransferase"/>
    <property type="match status" value="1"/>
</dbReference>
<dbReference type="GO" id="GO:0048034">
    <property type="term" value="P:heme O biosynthetic process"/>
    <property type="evidence" value="ECO:0007669"/>
    <property type="project" value="UniProtKB-UniRule"/>
</dbReference>
<comment type="subcellular location">
    <subcellularLocation>
        <location evidence="1 10">Cell membrane</location>
        <topology evidence="1 10">Multi-pass membrane protein</topology>
    </subcellularLocation>
</comment>
<dbReference type="InterPro" id="IPR044878">
    <property type="entry name" value="UbiA_sf"/>
</dbReference>
<organism evidence="12 13">
    <name type="scientific">Salirhabdus euzebyi</name>
    <dbReference type="NCBI Taxonomy" id="394506"/>
    <lineage>
        <taxon>Bacteria</taxon>
        <taxon>Bacillati</taxon>
        <taxon>Bacillota</taxon>
        <taxon>Bacilli</taxon>
        <taxon>Bacillales</taxon>
        <taxon>Bacillaceae</taxon>
        <taxon>Salirhabdus</taxon>
    </lineage>
</organism>
<dbReference type="UniPathway" id="UPA00834">
    <property type="reaction ID" value="UER00712"/>
</dbReference>
<evidence type="ECO:0000256" key="8">
    <source>
        <dbReference type="ARBA" id="ARBA00023136"/>
    </source>
</evidence>
<feature type="transmembrane region" description="Helical" evidence="10">
    <location>
        <begin position="165"/>
        <end position="187"/>
    </location>
</feature>
<dbReference type="GO" id="GO:0005886">
    <property type="term" value="C:plasma membrane"/>
    <property type="evidence" value="ECO:0007669"/>
    <property type="project" value="UniProtKB-SubCell"/>
</dbReference>
<keyword evidence="6 10" id="KW-1133">Transmembrane helix</keyword>
<dbReference type="NCBIfam" id="TIGR01473">
    <property type="entry name" value="cyoE_ctaB"/>
    <property type="match status" value="1"/>
</dbReference>
<feature type="transmembrane region" description="Helical" evidence="10">
    <location>
        <begin position="296"/>
        <end position="317"/>
    </location>
</feature>
<dbReference type="EMBL" id="JACHGH010000014">
    <property type="protein sequence ID" value="MBB6454989.1"/>
    <property type="molecule type" value="Genomic_DNA"/>
</dbReference>
<accession>A0A841Q8N3</accession>
<dbReference type="PANTHER" id="PTHR43448">
    <property type="entry name" value="PROTOHEME IX FARNESYLTRANSFERASE, MITOCHONDRIAL"/>
    <property type="match status" value="1"/>
</dbReference>
<dbReference type="Pfam" id="PF01040">
    <property type="entry name" value="UbiA"/>
    <property type="match status" value="1"/>
</dbReference>
<keyword evidence="13" id="KW-1185">Reference proteome</keyword>
<dbReference type="PANTHER" id="PTHR43448:SF2">
    <property type="entry name" value="PROTOHEME IX FARNESYLTRANSFERASE, MITOCHONDRIAL"/>
    <property type="match status" value="1"/>
</dbReference>
<comment type="catalytic activity">
    <reaction evidence="9 10">
        <text>heme b + (2E,6E)-farnesyl diphosphate + H2O = Fe(II)-heme o + diphosphate</text>
        <dbReference type="Rhea" id="RHEA:28070"/>
        <dbReference type="ChEBI" id="CHEBI:15377"/>
        <dbReference type="ChEBI" id="CHEBI:33019"/>
        <dbReference type="ChEBI" id="CHEBI:60344"/>
        <dbReference type="ChEBI" id="CHEBI:60530"/>
        <dbReference type="ChEBI" id="CHEBI:175763"/>
        <dbReference type="EC" id="2.5.1.141"/>
    </reaction>
</comment>
<feature type="transmembrane region" description="Helical" evidence="10">
    <location>
        <begin position="193"/>
        <end position="216"/>
    </location>
</feature>
<evidence type="ECO:0000313" key="13">
    <source>
        <dbReference type="Proteomes" id="UP000581688"/>
    </source>
</evidence>
<dbReference type="InterPro" id="IPR000537">
    <property type="entry name" value="UbiA_prenyltransferase"/>
</dbReference>
<evidence type="ECO:0000256" key="1">
    <source>
        <dbReference type="ARBA" id="ARBA00004651"/>
    </source>
</evidence>
<name>A0A841Q8N3_9BACI</name>
<keyword evidence="8 10" id="KW-0472">Membrane</keyword>
<sequence length="318" mass="35608">MMNNPRTFNTASQIAEPSTKGQSSTTSTTTLWSDFLALIKIGIINSNLMTTFAGFWLALYYTNSSFFAHWETFLLTMFGTASLIAGGCIINNYYDRDIDIVMKRTKQRPTVTGTISEQNILIMGIGFTALGVILLLLTTWLAAVVGLLGWFAYVVLYTMWTKRRYTLNTAIGSISGAAPPLIGWFAVDATFHPVAFVLFLILFIWQTPHFLSLAMMKMKEYKEAGIPMLPVVHGFEITKRQIAIYTVCLLPLPLYLISLGPIFLTIATILNVGWLALSISGFFVKDDVKWAKWMFIYSLNYLTIISLVMVGVTIPSFF</sequence>
<dbReference type="PROSITE" id="PS00943">
    <property type="entry name" value="UBIA"/>
    <property type="match status" value="1"/>
</dbReference>
<keyword evidence="4 10" id="KW-0808">Transferase</keyword>
<evidence type="ECO:0000256" key="11">
    <source>
        <dbReference type="SAM" id="MobiDB-lite"/>
    </source>
</evidence>
<feature type="transmembrane region" description="Helical" evidence="10">
    <location>
        <begin position="73"/>
        <end position="94"/>
    </location>
</feature>
<evidence type="ECO:0000256" key="4">
    <source>
        <dbReference type="ARBA" id="ARBA00022679"/>
    </source>
</evidence>
<evidence type="ECO:0000256" key="7">
    <source>
        <dbReference type="ARBA" id="ARBA00023133"/>
    </source>
</evidence>
<proteinExistence type="inferred from homology"/>
<dbReference type="HAMAP" id="MF_00154">
    <property type="entry name" value="CyoE_CtaB"/>
    <property type="match status" value="1"/>
</dbReference>
<evidence type="ECO:0000256" key="10">
    <source>
        <dbReference type="HAMAP-Rule" id="MF_00154"/>
    </source>
</evidence>
<dbReference type="EC" id="2.5.1.141" evidence="10"/>
<reference evidence="12 13" key="1">
    <citation type="submission" date="2020-08" db="EMBL/GenBank/DDBJ databases">
        <title>Genomic Encyclopedia of Type Strains, Phase IV (KMG-IV): sequencing the most valuable type-strain genomes for metagenomic binning, comparative biology and taxonomic classification.</title>
        <authorList>
            <person name="Goeker M."/>
        </authorList>
    </citation>
    <scope>NUCLEOTIDE SEQUENCE [LARGE SCALE GENOMIC DNA]</scope>
    <source>
        <strain evidence="12 13">DSM 19612</strain>
    </source>
</reference>